<organism evidence="2 3">
    <name type="scientific">Amycolatopsis japonica</name>
    <dbReference type="NCBI Taxonomy" id="208439"/>
    <lineage>
        <taxon>Bacteria</taxon>
        <taxon>Bacillati</taxon>
        <taxon>Actinomycetota</taxon>
        <taxon>Actinomycetes</taxon>
        <taxon>Pseudonocardiales</taxon>
        <taxon>Pseudonocardiaceae</taxon>
        <taxon>Amycolatopsis</taxon>
        <taxon>Amycolatopsis japonica group</taxon>
    </lineage>
</organism>
<keyword evidence="1" id="KW-0812">Transmembrane</keyword>
<dbReference type="STRING" id="208439.AJAP_22910"/>
<keyword evidence="3" id="KW-1185">Reference proteome</keyword>
<accession>A0A075UTB3</accession>
<evidence type="ECO:0000256" key="1">
    <source>
        <dbReference type="SAM" id="Phobius"/>
    </source>
</evidence>
<keyword evidence="1" id="KW-1133">Transmembrane helix</keyword>
<dbReference type="AlphaFoldDB" id="A0A075UTB3"/>
<protein>
    <submittedName>
        <fullName evidence="2">Putative membrane protein</fullName>
    </submittedName>
</protein>
<feature type="transmembrane region" description="Helical" evidence="1">
    <location>
        <begin position="106"/>
        <end position="130"/>
    </location>
</feature>
<dbReference type="Proteomes" id="UP000028492">
    <property type="component" value="Chromosome"/>
</dbReference>
<feature type="transmembrane region" description="Helical" evidence="1">
    <location>
        <begin position="67"/>
        <end position="86"/>
    </location>
</feature>
<proteinExistence type="predicted"/>
<name>A0A075UTB3_9PSEU</name>
<dbReference type="HOGENOM" id="CLU_1925181_0_0_11"/>
<reference evidence="2 3" key="1">
    <citation type="journal article" date="2014" name="J. Biotechnol.">
        <title>Complete genome sequence of the actinobacterium Amycolatopsis japonica MG417-CF17(T) (=DSM 44213T) producing (S,S)-N,N'-ethylenediaminedisuccinic acid.</title>
        <authorList>
            <person name="Stegmann E."/>
            <person name="Albersmeier A."/>
            <person name="Spohn M."/>
            <person name="Gert H."/>
            <person name="Weber T."/>
            <person name="Wohlleben W."/>
            <person name="Kalinowski J."/>
            <person name="Ruckert C."/>
        </authorList>
    </citation>
    <scope>NUCLEOTIDE SEQUENCE [LARGE SCALE GENOMIC DNA]</scope>
    <source>
        <strain evidence="3">MG417-CF17 (DSM 44213)</strain>
    </source>
</reference>
<feature type="transmembrane region" description="Helical" evidence="1">
    <location>
        <begin position="6"/>
        <end position="25"/>
    </location>
</feature>
<keyword evidence="1" id="KW-0472">Membrane</keyword>
<dbReference type="eggNOG" id="ENOG503454C">
    <property type="taxonomic scope" value="Bacteria"/>
</dbReference>
<sequence>MDIAALVAWLVTAVGGFVMLGTWIAKGGTREPERSRFSPGLVFGHFALAAAGLVLWIVYLFAGSAVLAWIAFVLLVPIALLGFTMFARWLPGHRSGAAAPEQHFPVVVVAAHGLVAVATVVLVLLAALGVGGS</sequence>
<evidence type="ECO:0000313" key="3">
    <source>
        <dbReference type="Proteomes" id="UP000028492"/>
    </source>
</evidence>
<gene>
    <name evidence="2" type="ORF">AJAP_22910</name>
</gene>
<feature type="transmembrane region" description="Helical" evidence="1">
    <location>
        <begin position="37"/>
        <end position="61"/>
    </location>
</feature>
<dbReference type="EMBL" id="CP008953">
    <property type="protein sequence ID" value="AIG77437.1"/>
    <property type="molecule type" value="Genomic_DNA"/>
</dbReference>
<dbReference type="KEGG" id="aja:AJAP_22910"/>
<evidence type="ECO:0000313" key="2">
    <source>
        <dbReference type="EMBL" id="AIG77437.1"/>
    </source>
</evidence>
<dbReference type="RefSeq" id="WP_038515043.1">
    <property type="nucleotide sequence ID" value="NZ_CP008953.1"/>
</dbReference>